<dbReference type="AlphaFoldDB" id="A0AAV7DI99"/>
<sequence>MWNLKKPSNIKQTFGKLFVLKPQKENPLVACLAKDFYPKDLEIYMNSTKNSFSHGKVSAKLSSKGKYSTALVTNLGTNNAQCHAKHQGKWVTNTETTSKLKDLNYQPKEIDLPDSGKCQQDSERSSTLSLYVIGIRLLFTKAVAFNIIVTAKFLAL</sequence>
<keyword evidence="3" id="KW-1185">Reference proteome</keyword>
<organism evidence="2 3">
    <name type="scientific">Engystomops pustulosus</name>
    <name type="common">Tungara frog</name>
    <name type="synonym">Physalaemus pustulosus</name>
    <dbReference type="NCBI Taxonomy" id="76066"/>
    <lineage>
        <taxon>Eukaryota</taxon>
        <taxon>Metazoa</taxon>
        <taxon>Chordata</taxon>
        <taxon>Craniata</taxon>
        <taxon>Vertebrata</taxon>
        <taxon>Euteleostomi</taxon>
        <taxon>Amphibia</taxon>
        <taxon>Batrachia</taxon>
        <taxon>Anura</taxon>
        <taxon>Neobatrachia</taxon>
        <taxon>Hyloidea</taxon>
        <taxon>Leptodactylidae</taxon>
        <taxon>Leiuperinae</taxon>
        <taxon>Engystomops</taxon>
    </lineage>
</organism>
<evidence type="ECO:0000256" key="1">
    <source>
        <dbReference type="SAM" id="Phobius"/>
    </source>
</evidence>
<gene>
    <name evidence="2" type="ORF">GDO81_001852</name>
</gene>
<accession>A0AAV7DI99</accession>
<dbReference type="Gene3D" id="2.60.40.10">
    <property type="entry name" value="Immunoglobulins"/>
    <property type="match status" value="1"/>
</dbReference>
<proteinExistence type="predicted"/>
<dbReference type="InterPro" id="IPR013783">
    <property type="entry name" value="Ig-like_fold"/>
</dbReference>
<evidence type="ECO:0000313" key="3">
    <source>
        <dbReference type="Proteomes" id="UP000824782"/>
    </source>
</evidence>
<dbReference type="Proteomes" id="UP000824782">
    <property type="component" value="Unassembled WGS sequence"/>
</dbReference>
<protein>
    <submittedName>
        <fullName evidence="2">Uncharacterized protein</fullName>
    </submittedName>
</protein>
<keyword evidence="1" id="KW-1133">Transmembrane helix</keyword>
<keyword evidence="1" id="KW-0812">Transmembrane</keyword>
<keyword evidence="1" id="KW-0472">Membrane</keyword>
<dbReference type="InterPro" id="IPR036179">
    <property type="entry name" value="Ig-like_dom_sf"/>
</dbReference>
<evidence type="ECO:0000313" key="2">
    <source>
        <dbReference type="EMBL" id="KAG8596326.1"/>
    </source>
</evidence>
<dbReference type="SUPFAM" id="SSF48726">
    <property type="entry name" value="Immunoglobulin"/>
    <property type="match status" value="1"/>
</dbReference>
<name>A0AAV7DI99_ENGPU</name>
<feature type="transmembrane region" description="Helical" evidence="1">
    <location>
        <begin position="130"/>
        <end position="155"/>
    </location>
</feature>
<reference evidence="2" key="1">
    <citation type="thesis" date="2020" institute="ProQuest LLC" country="789 East Eisenhower Parkway, Ann Arbor, MI, USA">
        <title>Comparative Genomics and Chromosome Evolution.</title>
        <authorList>
            <person name="Mudd A.B."/>
        </authorList>
    </citation>
    <scope>NUCLEOTIDE SEQUENCE</scope>
    <source>
        <strain evidence="2">237g6f4</strain>
        <tissue evidence="2">Blood</tissue>
    </source>
</reference>
<dbReference type="EMBL" id="WNYA01000001">
    <property type="protein sequence ID" value="KAG8596326.1"/>
    <property type="molecule type" value="Genomic_DNA"/>
</dbReference>
<comment type="caution">
    <text evidence="2">The sequence shown here is derived from an EMBL/GenBank/DDBJ whole genome shotgun (WGS) entry which is preliminary data.</text>
</comment>